<dbReference type="EMBL" id="BSEV01000036">
    <property type="protein sequence ID" value="GLK14749.1"/>
    <property type="molecule type" value="Genomic_DNA"/>
</dbReference>
<dbReference type="AlphaFoldDB" id="A0A9W6IBX2"/>
<dbReference type="InterPro" id="IPR036271">
    <property type="entry name" value="Tet_transcr_reg_TetR-rel_C_sf"/>
</dbReference>
<dbReference type="PRINTS" id="PR00455">
    <property type="entry name" value="HTHTETR"/>
</dbReference>
<keyword evidence="3 5" id="KW-0238">DNA-binding</keyword>
<dbReference type="PANTHER" id="PTHR30055:SF151">
    <property type="entry name" value="TRANSCRIPTIONAL REGULATORY PROTEIN"/>
    <property type="match status" value="1"/>
</dbReference>
<dbReference type="GO" id="GO:0003700">
    <property type="term" value="F:DNA-binding transcription factor activity"/>
    <property type="evidence" value="ECO:0007669"/>
    <property type="project" value="TreeGrafter"/>
</dbReference>
<keyword evidence="2" id="KW-0805">Transcription regulation</keyword>
<evidence type="ECO:0000256" key="4">
    <source>
        <dbReference type="ARBA" id="ARBA00023163"/>
    </source>
</evidence>
<dbReference type="InterPro" id="IPR050109">
    <property type="entry name" value="HTH-type_TetR-like_transc_reg"/>
</dbReference>
<dbReference type="Pfam" id="PF02909">
    <property type="entry name" value="TetR_C_1"/>
    <property type="match status" value="1"/>
</dbReference>
<feature type="DNA-binding region" description="H-T-H motif" evidence="5">
    <location>
        <begin position="46"/>
        <end position="65"/>
    </location>
</feature>
<dbReference type="RefSeq" id="WP_271222979.1">
    <property type="nucleotide sequence ID" value="NZ_BAAAVD010000031.1"/>
</dbReference>
<evidence type="ECO:0000256" key="3">
    <source>
        <dbReference type="ARBA" id="ARBA00023125"/>
    </source>
</evidence>
<dbReference type="InterPro" id="IPR004111">
    <property type="entry name" value="Repressor_TetR_C"/>
</dbReference>
<evidence type="ECO:0000256" key="2">
    <source>
        <dbReference type="ARBA" id="ARBA00023015"/>
    </source>
</evidence>
<evidence type="ECO:0000259" key="7">
    <source>
        <dbReference type="PROSITE" id="PS50977"/>
    </source>
</evidence>
<dbReference type="GO" id="GO:0046677">
    <property type="term" value="P:response to antibiotic"/>
    <property type="evidence" value="ECO:0007669"/>
    <property type="project" value="InterPro"/>
</dbReference>
<comment type="caution">
    <text evidence="8">The sequence shown here is derived from an EMBL/GenBank/DDBJ whole genome shotgun (WGS) entry which is preliminary data.</text>
</comment>
<evidence type="ECO:0000256" key="6">
    <source>
        <dbReference type="SAM" id="MobiDB-lite"/>
    </source>
</evidence>
<organism evidence="8 9">
    <name type="scientific">Streptosporangium carneum</name>
    <dbReference type="NCBI Taxonomy" id="47481"/>
    <lineage>
        <taxon>Bacteria</taxon>
        <taxon>Bacillati</taxon>
        <taxon>Actinomycetota</taxon>
        <taxon>Actinomycetes</taxon>
        <taxon>Streptosporangiales</taxon>
        <taxon>Streptosporangiaceae</taxon>
        <taxon>Streptosporangium</taxon>
    </lineage>
</organism>
<evidence type="ECO:0000313" key="8">
    <source>
        <dbReference type="EMBL" id="GLK14749.1"/>
    </source>
</evidence>
<dbReference type="Pfam" id="PF00440">
    <property type="entry name" value="TetR_N"/>
    <property type="match status" value="1"/>
</dbReference>
<dbReference type="SUPFAM" id="SSF48498">
    <property type="entry name" value="Tetracyclin repressor-like, C-terminal domain"/>
    <property type="match status" value="1"/>
</dbReference>
<dbReference type="Gene3D" id="1.10.10.60">
    <property type="entry name" value="Homeodomain-like"/>
    <property type="match status" value="1"/>
</dbReference>
<name>A0A9W6IBX2_9ACTN</name>
<dbReference type="InterPro" id="IPR001647">
    <property type="entry name" value="HTH_TetR"/>
</dbReference>
<dbReference type="GO" id="GO:0000976">
    <property type="term" value="F:transcription cis-regulatory region binding"/>
    <property type="evidence" value="ECO:0007669"/>
    <property type="project" value="TreeGrafter"/>
</dbReference>
<feature type="domain" description="HTH tetR-type" evidence="7">
    <location>
        <begin position="23"/>
        <end position="83"/>
    </location>
</feature>
<proteinExistence type="predicted"/>
<keyword evidence="4" id="KW-0804">Transcription</keyword>
<dbReference type="SUPFAM" id="SSF46689">
    <property type="entry name" value="Homeodomain-like"/>
    <property type="match status" value="1"/>
</dbReference>
<protein>
    <submittedName>
        <fullName evidence="8">TetR family transcriptional regulator</fullName>
    </submittedName>
</protein>
<feature type="region of interest" description="Disordered" evidence="6">
    <location>
        <begin position="1"/>
        <end position="20"/>
    </location>
</feature>
<accession>A0A9W6IBX2</accession>
<dbReference type="InterPro" id="IPR009057">
    <property type="entry name" value="Homeodomain-like_sf"/>
</dbReference>
<dbReference type="Proteomes" id="UP001143474">
    <property type="component" value="Unassembled WGS sequence"/>
</dbReference>
<evidence type="ECO:0000256" key="1">
    <source>
        <dbReference type="ARBA" id="ARBA00022491"/>
    </source>
</evidence>
<keyword evidence="1" id="KW-0678">Repressor</keyword>
<dbReference type="PANTHER" id="PTHR30055">
    <property type="entry name" value="HTH-TYPE TRANSCRIPTIONAL REGULATOR RUTR"/>
    <property type="match status" value="1"/>
</dbReference>
<reference evidence="8" key="1">
    <citation type="journal article" date="2014" name="Int. J. Syst. Evol. Microbiol.">
        <title>Complete genome sequence of Corynebacterium casei LMG S-19264T (=DSM 44701T), isolated from a smear-ripened cheese.</title>
        <authorList>
            <consortium name="US DOE Joint Genome Institute (JGI-PGF)"/>
            <person name="Walter F."/>
            <person name="Albersmeier A."/>
            <person name="Kalinowski J."/>
            <person name="Ruckert C."/>
        </authorList>
    </citation>
    <scope>NUCLEOTIDE SEQUENCE</scope>
    <source>
        <strain evidence="8">VKM Ac-2007</strain>
    </source>
</reference>
<dbReference type="PROSITE" id="PS50977">
    <property type="entry name" value="HTH_TETR_2"/>
    <property type="match status" value="1"/>
</dbReference>
<dbReference type="PRINTS" id="PR00400">
    <property type="entry name" value="TETREPRESSOR"/>
</dbReference>
<reference evidence="8" key="2">
    <citation type="submission" date="2023-01" db="EMBL/GenBank/DDBJ databases">
        <authorList>
            <person name="Sun Q."/>
            <person name="Evtushenko L."/>
        </authorList>
    </citation>
    <scope>NUCLEOTIDE SEQUENCE</scope>
    <source>
        <strain evidence="8">VKM Ac-2007</strain>
    </source>
</reference>
<evidence type="ECO:0000313" key="9">
    <source>
        <dbReference type="Proteomes" id="UP001143474"/>
    </source>
</evidence>
<evidence type="ECO:0000256" key="5">
    <source>
        <dbReference type="PROSITE-ProRule" id="PRU00335"/>
    </source>
</evidence>
<sequence length="251" mass="27375">MPSSESSGGSVWLRPERPPRDRQLTRERIVDVAAAVLDAEGHRGLSMRRVATELGVTAGSLYWYVHTKDDLLELALDRVLAEVRADPGTSDWRDGLAALARSNRAMLLRHRWALSELTVRPNLGPNALALAETGLRLLERAGFVGSDLDAAMAAVNDHVVGAVIAEVAWRDTLARMSGTGSGWDERAAEYLRQIAERHPTLAGRMAATGEIDVERESERRFAFGLGCLLDGLATRCATPFPSSRHRDAGSR</sequence>
<keyword evidence="9" id="KW-1185">Reference proteome</keyword>
<dbReference type="Gene3D" id="1.10.357.10">
    <property type="entry name" value="Tetracycline Repressor, domain 2"/>
    <property type="match status" value="1"/>
</dbReference>
<dbReference type="GO" id="GO:0045892">
    <property type="term" value="P:negative regulation of DNA-templated transcription"/>
    <property type="evidence" value="ECO:0007669"/>
    <property type="project" value="InterPro"/>
</dbReference>
<dbReference type="InterPro" id="IPR003012">
    <property type="entry name" value="Tet_transcr_reg_TetR"/>
</dbReference>
<gene>
    <name evidence="8" type="ORF">GCM10017600_81610</name>
</gene>